<evidence type="ECO:0000313" key="3">
    <source>
        <dbReference type="EMBL" id="KAK1739831.1"/>
    </source>
</evidence>
<feature type="domain" description="WDHD1/CFT4 second beta-propeller" evidence="2">
    <location>
        <begin position="224"/>
        <end position="448"/>
    </location>
</feature>
<feature type="compositionally biased region" description="Acidic residues" evidence="1">
    <location>
        <begin position="124"/>
        <end position="135"/>
    </location>
</feature>
<protein>
    <submittedName>
        <fullName evidence="3">DNA polymerase alpha accessory factor</fullName>
    </submittedName>
</protein>
<dbReference type="PANTHER" id="PTHR19932:SF10">
    <property type="entry name" value="WD REPEAT AND HMG-BOX DNA-BINDING PROTEIN 1"/>
    <property type="match status" value="1"/>
</dbReference>
<feature type="compositionally biased region" description="Acidic residues" evidence="1">
    <location>
        <begin position="149"/>
        <end position="160"/>
    </location>
</feature>
<dbReference type="GO" id="GO:0006281">
    <property type="term" value="P:DNA repair"/>
    <property type="evidence" value="ECO:0007669"/>
    <property type="project" value="TreeGrafter"/>
</dbReference>
<evidence type="ECO:0000313" key="4">
    <source>
        <dbReference type="Proteomes" id="UP001224775"/>
    </source>
</evidence>
<organism evidence="3 4">
    <name type="scientific">Skeletonema marinoi</name>
    <dbReference type="NCBI Taxonomy" id="267567"/>
    <lineage>
        <taxon>Eukaryota</taxon>
        <taxon>Sar</taxon>
        <taxon>Stramenopiles</taxon>
        <taxon>Ochrophyta</taxon>
        <taxon>Bacillariophyta</taxon>
        <taxon>Coscinodiscophyceae</taxon>
        <taxon>Thalassiosirophycidae</taxon>
        <taxon>Thalassiosirales</taxon>
        <taxon>Skeletonemataceae</taxon>
        <taxon>Skeletonema</taxon>
        <taxon>Skeletonema marinoi-dohrnii complex</taxon>
    </lineage>
</organism>
<evidence type="ECO:0000259" key="2">
    <source>
        <dbReference type="Pfam" id="PF12341"/>
    </source>
</evidence>
<reference evidence="3" key="1">
    <citation type="submission" date="2023-06" db="EMBL/GenBank/DDBJ databases">
        <title>Survivors Of The Sea: Transcriptome response of Skeletonema marinoi to long-term dormancy.</title>
        <authorList>
            <person name="Pinder M.I.M."/>
            <person name="Kourtchenko O."/>
            <person name="Robertson E.K."/>
            <person name="Larsson T."/>
            <person name="Maumus F."/>
            <person name="Osuna-Cruz C.M."/>
            <person name="Vancaester E."/>
            <person name="Stenow R."/>
            <person name="Vandepoele K."/>
            <person name="Ploug H."/>
            <person name="Bruchert V."/>
            <person name="Godhe A."/>
            <person name="Topel M."/>
        </authorList>
    </citation>
    <scope>NUCLEOTIDE SEQUENCE</scope>
    <source>
        <strain evidence="3">R05AC</strain>
    </source>
</reference>
<dbReference type="InterPro" id="IPR022100">
    <property type="entry name" value="WDHD1/CFT4_beta-prop_2nd"/>
</dbReference>
<dbReference type="Pfam" id="PF12341">
    <property type="entry name" value="Mcl1_mid"/>
    <property type="match status" value="1"/>
</dbReference>
<accession>A0AAD8Y6Y0</accession>
<gene>
    <name evidence="3" type="ORF">QTG54_009590</name>
</gene>
<dbReference type="GO" id="GO:0006261">
    <property type="term" value="P:DNA-templated DNA replication"/>
    <property type="evidence" value="ECO:0007669"/>
    <property type="project" value="TreeGrafter"/>
</dbReference>
<feature type="compositionally biased region" description="Acidic residues" evidence="1">
    <location>
        <begin position="188"/>
        <end position="197"/>
    </location>
</feature>
<comment type="caution">
    <text evidence="3">The sequence shown here is derived from an EMBL/GenBank/DDBJ whole genome shotgun (WGS) entry which is preliminary data.</text>
</comment>
<dbReference type="GO" id="GO:0003682">
    <property type="term" value="F:chromatin binding"/>
    <property type="evidence" value="ECO:0007669"/>
    <property type="project" value="TreeGrafter"/>
</dbReference>
<dbReference type="PANTHER" id="PTHR19932">
    <property type="entry name" value="WD REPEAT AND HMG-BOX DNA BINDING PROTEIN"/>
    <property type="match status" value="1"/>
</dbReference>
<feature type="region of interest" description="Disordered" evidence="1">
    <location>
        <begin position="105"/>
        <end position="205"/>
    </location>
</feature>
<name>A0AAD8Y6Y0_9STRA</name>
<dbReference type="GO" id="GO:0000278">
    <property type="term" value="P:mitotic cell cycle"/>
    <property type="evidence" value="ECO:0007669"/>
    <property type="project" value="TreeGrafter"/>
</dbReference>
<dbReference type="GO" id="GO:0043596">
    <property type="term" value="C:nuclear replication fork"/>
    <property type="evidence" value="ECO:0007669"/>
    <property type="project" value="TreeGrafter"/>
</dbReference>
<dbReference type="EMBL" id="JATAAI010000017">
    <property type="protein sequence ID" value="KAK1739831.1"/>
    <property type="molecule type" value="Genomic_DNA"/>
</dbReference>
<proteinExistence type="predicted"/>
<sequence>MTCEEEEDEDDSKSAVVVGGSLVKELSMVRGTAAEGIPVITSIVWIGNVLYVAHEDGEISVVSVSDEDVLVVEEEEMGAEEVEANLDDESLMGADDVDDSIKAKEGAMEESSHVNVKVNSRVLEDDDDDDDDDDLAQQGRGGASKFIDDEADAEDDDDDVTASMNVEKDTANQNGDDDDDKTQPIADDNNDYDDNFDFENHNDPLELGDVRASTNYSFPPLQPAFAPSSTPIGDSRRILCWNHMGVLTLRPDVEIDGNNLVDISFHDNAGLVGGRRPITFTDNVGFILGTLGDEGGLFASDLMEEEDDDDFDEDGLTAGLSETTRKAVKRSQKKLNGNDSAKGSSVYFHRFDTFGKTSDKDWVYALPDGERVLGCATGSGWCGVMTSRRLLRLFTVGGIQGPIIWLPGEPVTIVGRDRFMAVIYHRSMSPMQDGTQLLGYSIIDGVNGTTVATGDVSA</sequence>
<dbReference type="AlphaFoldDB" id="A0AAD8Y6Y0"/>
<keyword evidence="4" id="KW-1185">Reference proteome</keyword>
<evidence type="ECO:0000256" key="1">
    <source>
        <dbReference type="SAM" id="MobiDB-lite"/>
    </source>
</evidence>
<dbReference type="Proteomes" id="UP001224775">
    <property type="component" value="Unassembled WGS sequence"/>
</dbReference>